<organism evidence="2 3">
    <name type="scientific">Desulfosarcina ovata subsp. sediminis</name>
    <dbReference type="NCBI Taxonomy" id="885957"/>
    <lineage>
        <taxon>Bacteria</taxon>
        <taxon>Pseudomonadati</taxon>
        <taxon>Thermodesulfobacteriota</taxon>
        <taxon>Desulfobacteria</taxon>
        <taxon>Desulfobacterales</taxon>
        <taxon>Desulfosarcinaceae</taxon>
        <taxon>Desulfosarcina</taxon>
    </lineage>
</organism>
<protein>
    <recommendedName>
        <fullName evidence="4">Lipoprotein</fullName>
    </recommendedName>
</protein>
<sequence>MNKQIFVSAMLFLWLIMTGAAAIAQEDRDELFETCKDHPRGPWCYQEAVEQRNQPELCENILKYWPKADGVHGWCYYQLAMKNKDCKLCERIRTADIKKMCRLDVCK</sequence>
<proteinExistence type="predicted"/>
<gene>
    <name evidence="2" type="ORF">DSCO28_47560</name>
</gene>
<reference evidence="2 3" key="1">
    <citation type="submission" date="2019-11" db="EMBL/GenBank/DDBJ databases">
        <title>Comparative genomics of hydrocarbon-degrading Desulfosarcina strains.</title>
        <authorList>
            <person name="Watanabe M."/>
            <person name="Kojima H."/>
            <person name="Fukui M."/>
        </authorList>
    </citation>
    <scope>NUCLEOTIDE SEQUENCE [LARGE SCALE GENOMIC DNA]</scope>
    <source>
        <strain evidence="2 3">28bB2T</strain>
    </source>
</reference>
<feature type="signal peptide" evidence="1">
    <location>
        <begin position="1"/>
        <end position="24"/>
    </location>
</feature>
<accession>A0A5K7ZVG6</accession>
<feature type="chain" id="PRO_5024390056" description="Lipoprotein" evidence="1">
    <location>
        <begin position="25"/>
        <end position="107"/>
    </location>
</feature>
<dbReference type="AlphaFoldDB" id="A0A5K7ZVG6"/>
<dbReference type="Proteomes" id="UP000425960">
    <property type="component" value="Chromosome"/>
</dbReference>
<keyword evidence="1" id="KW-0732">Signal</keyword>
<evidence type="ECO:0008006" key="4">
    <source>
        <dbReference type="Google" id="ProtNLM"/>
    </source>
</evidence>
<dbReference type="KEGG" id="dov:DSCO28_47560"/>
<dbReference type="EMBL" id="AP021876">
    <property type="protein sequence ID" value="BBO84190.1"/>
    <property type="molecule type" value="Genomic_DNA"/>
</dbReference>
<evidence type="ECO:0000256" key="1">
    <source>
        <dbReference type="SAM" id="SignalP"/>
    </source>
</evidence>
<evidence type="ECO:0000313" key="2">
    <source>
        <dbReference type="EMBL" id="BBO84190.1"/>
    </source>
</evidence>
<evidence type="ECO:0000313" key="3">
    <source>
        <dbReference type="Proteomes" id="UP000425960"/>
    </source>
</evidence>
<name>A0A5K7ZVG6_9BACT</name>